<evidence type="ECO:0000256" key="2">
    <source>
        <dbReference type="ARBA" id="ARBA00008072"/>
    </source>
</evidence>
<accession>A0A0T5NUJ4</accession>
<keyword evidence="4" id="KW-0862">Zinc</keyword>
<dbReference type="STRING" id="1641875.XM53_12340"/>
<evidence type="ECO:0000313" key="7">
    <source>
        <dbReference type="Proteomes" id="UP000051295"/>
    </source>
</evidence>
<dbReference type="InterPro" id="IPR011032">
    <property type="entry name" value="GroES-like_sf"/>
</dbReference>
<evidence type="ECO:0000256" key="4">
    <source>
        <dbReference type="ARBA" id="ARBA00022833"/>
    </source>
</evidence>
<dbReference type="GO" id="GO:0016491">
    <property type="term" value="F:oxidoreductase activity"/>
    <property type="evidence" value="ECO:0007669"/>
    <property type="project" value="UniProtKB-KW"/>
</dbReference>
<dbReference type="InterPro" id="IPR036291">
    <property type="entry name" value="NAD(P)-bd_dom_sf"/>
</dbReference>
<keyword evidence="7" id="KW-1185">Reference proteome</keyword>
<name>A0A0T5NUJ4_9RHOB</name>
<dbReference type="SUPFAM" id="SSF50129">
    <property type="entry name" value="GroES-like"/>
    <property type="match status" value="1"/>
</dbReference>
<dbReference type="CDD" id="cd08255">
    <property type="entry name" value="2-desacetyl-2-hydroxyethyl_bacteriochlorophyllide_like"/>
    <property type="match status" value="1"/>
</dbReference>
<comment type="caution">
    <text evidence="6">The sequence shown here is derived from an EMBL/GenBank/DDBJ whole genome shotgun (WGS) entry which is preliminary data.</text>
</comment>
<proteinExistence type="inferred from homology"/>
<evidence type="ECO:0000313" key="6">
    <source>
        <dbReference type="EMBL" id="KRS12406.1"/>
    </source>
</evidence>
<dbReference type="AlphaFoldDB" id="A0A0T5NUJ4"/>
<evidence type="ECO:0000256" key="3">
    <source>
        <dbReference type="ARBA" id="ARBA00022723"/>
    </source>
</evidence>
<evidence type="ECO:0000256" key="1">
    <source>
        <dbReference type="ARBA" id="ARBA00001947"/>
    </source>
</evidence>
<dbReference type="Gene3D" id="3.90.180.10">
    <property type="entry name" value="Medium-chain alcohol dehydrogenases, catalytic domain"/>
    <property type="match status" value="1"/>
</dbReference>
<dbReference type="PANTHER" id="PTHR43350">
    <property type="entry name" value="NAD-DEPENDENT ALCOHOL DEHYDROGENASE"/>
    <property type="match status" value="1"/>
</dbReference>
<reference evidence="6 7" key="1">
    <citation type="submission" date="2015-04" db="EMBL/GenBank/DDBJ databases">
        <title>The draft genome sequence of Roseovarius sp.R12b.</title>
        <authorList>
            <person name="Li G."/>
            <person name="Lai Q."/>
            <person name="Shao Z."/>
            <person name="Yan P."/>
        </authorList>
    </citation>
    <scope>NUCLEOTIDE SEQUENCE [LARGE SCALE GENOMIC DNA]</scope>
    <source>
        <strain evidence="6 7">R12B</strain>
    </source>
</reference>
<keyword evidence="5" id="KW-0560">Oxidoreductase</keyword>
<dbReference type="PANTHER" id="PTHR43350:SF19">
    <property type="entry name" value="D-GULOSIDE 3-DEHYDROGENASE"/>
    <property type="match status" value="1"/>
</dbReference>
<dbReference type="Proteomes" id="UP000051295">
    <property type="component" value="Unassembled WGS sequence"/>
</dbReference>
<protein>
    <submittedName>
        <fullName evidence="6">Dehydrogenase</fullName>
    </submittedName>
</protein>
<comment type="cofactor">
    <cofactor evidence="1">
        <name>Zn(2+)</name>
        <dbReference type="ChEBI" id="CHEBI:29105"/>
    </cofactor>
</comment>
<dbReference type="Gene3D" id="3.40.50.720">
    <property type="entry name" value="NAD(P)-binding Rossmann-like Domain"/>
    <property type="match status" value="1"/>
</dbReference>
<sequence length="338" mass="35197">MSGGEGAEIRARAVSDGVAQALWITGAGAVEMRETPFEAGPGMVEVETLYSGISRGTERLVWTGGVPDSEHETMKAPFQEGDFSFPVKYGYAAVGRLAGGAREGETVFVLHPHQDRFAVPQEAAVPVPDGVPPERAVLAANMETALNIVWDAGVSAGDRVTVVGAGVVGALAGYLCARMPGAEVCLVDVDAAKAGLAEAMGCAFATPGQAAGERDVVIHASASAGGLATAIGLAGMEATIVEASWFGTHRPEVPLGGAFHQRRLRIVGSQVGQVPPDRRARWSYRRRLEKALDLLADPALDVLISGETAFDGLAAEYGAILQDAATLCHRVRYAPVRG</sequence>
<evidence type="ECO:0000256" key="5">
    <source>
        <dbReference type="ARBA" id="ARBA00023002"/>
    </source>
</evidence>
<dbReference type="SUPFAM" id="SSF51735">
    <property type="entry name" value="NAD(P)-binding Rossmann-fold domains"/>
    <property type="match status" value="1"/>
</dbReference>
<dbReference type="PATRIC" id="fig|1641875.4.peg.261"/>
<organism evidence="6 7">
    <name type="scientific">Roseovarius atlanticus</name>
    <dbReference type="NCBI Taxonomy" id="1641875"/>
    <lineage>
        <taxon>Bacteria</taxon>
        <taxon>Pseudomonadati</taxon>
        <taxon>Pseudomonadota</taxon>
        <taxon>Alphaproteobacteria</taxon>
        <taxon>Rhodobacterales</taxon>
        <taxon>Roseobacteraceae</taxon>
        <taxon>Roseovarius</taxon>
    </lineage>
</organism>
<keyword evidence="3" id="KW-0479">Metal-binding</keyword>
<dbReference type="EMBL" id="LAXJ01000010">
    <property type="protein sequence ID" value="KRS12406.1"/>
    <property type="molecule type" value="Genomic_DNA"/>
</dbReference>
<comment type="similarity">
    <text evidence="2">Belongs to the zinc-containing alcohol dehydrogenase family.</text>
</comment>
<gene>
    <name evidence="6" type="ORF">XM53_12340</name>
</gene>
<dbReference type="GO" id="GO:0046872">
    <property type="term" value="F:metal ion binding"/>
    <property type="evidence" value="ECO:0007669"/>
    <property type="project" value="UniProtKB-KW"/>
</dbReference>